<dbReference type="Proteomes" id="UP000791080">
    <property type="component" value="Unassembled WGS sequence"/>
</dbReference>
<name>A0ABT1JME9_ACTCY</name>
<evidence type="ECO:0008006" key="3">
    <source>
        <dbReference type="Google" id="ProtNLM"/>
    </source>
</evidence>
<dbReference type="SUPFAM" id="SSF53697">
    <property type="entry name" value="SIS domain"/>
    <property type="match status" value="1"/>
</dbReference>
<dbReference type="EMBL" id="AUBJ02000001">
    <property type="protein sequence ID" value="MCP2333710.1"/>
    <property type="molecule type" value="Genomic_DNA"/>
</dbReference>
<evidence type="ECO:0000313" key="1">
    <source>
        <dbReference type="EMBL" id="MCP2333710.1"/>
    </source>
</evidence>
<protein>
    <recommendedName>
        <fullName evidence="3">Phosphoglucose isomerase-like protein</fullName>
    </recommendedName>
</protein>
<evidence type="ECO:0000313" key="2">
    <source>
        <dbReference type="Proteomes" id="UP000791080"/>
    </source>
</evidence>
<reference evidence="1 2" key="1">
    <citation type="submission" date="2022-06" db="EMBL/GenBank/DDBJ databases">
        <title>Genomic Encyclopedia of Type Strains, Phase I: the one thousand microbial genomes (KMG-I) project.</title>
        <authorList>
            <person name="Kyrpides N."/>
        </authorList>
    </citation>
    <scope>NUCLEOTIDE SEQUENCE [LARGE SCALE GENOMIC DNA]</scope>
    <source>
        <strain evidence="1 2">DSM 43889</strain>
    </source>
</reference>
<accession>A0ABT1JME9</accession>
<gene>
    <name evidence="1" type="ORF">G443_003980</name>
</gene>
<proteinExistence type="predicted"/>
<dbReference type="InterPro" id="IPR046348">
    <property type="entry name" value="SIS_dom_sf"/>
</dbReference>
<organism evidence="1 2">
    <name type="scientific">Actinoalloteichus caeruleus DSM 43889</name>
    <dbReference type="NCBI Taxonomy" id="1120930"/>
    <lineage>
        <taxon>Bacteria</taxon>
        <taxon>Bacillati</taxon>
        <taxon>Actinomycetota</taxon>
        <taxon>Actinomycetes</taxon>
        <taxon>Pseudonocardiales</taxon>
        <taxon>Pseudonocardiaceae</taxon>
        <taxon>Actinoalloteichus</taxon>
        <taxon>Actinoalloteichus cyanogriseus</taxon>
    </lineage>
</organism>
<sequence>MLDDTLLDDPAWLQQADTAGLLRAAATPGAQVRATAGAAVEAGLSRLVSERPRALVLLSRSTAGADAAPLVTALLGPECPVPVVTSPDVPRWVGPLDVVVVHVDDMVDEPALAEGVYRAGRRGARVVVAGPGDGPVAAAAAGGQAILLPTRVPVPPGLGLAAAVALTLAVTDALGLLRVDLDGLADRLDHASERDHLSHESFVNPAKSLALRLGERLPLLWGVDPVAVAVAGHGAGALAGFAGVAADATGYQQAERRPALFRTAVSQGSDGDIFADPDDLSGQQRVRVLLVSVPAGPAASPVPPRPDQREADLVLRRATDRLPAADLLVPGEESQGDPVTGALSLACRLDTAAVYLGLTTGAMGGSAELRPSGV</sequence>
<keyword evidence="2" id="KW-1185">Reference proteome</keyword>
<dbReference type="RefSeq" id="WP_026419309.1">
    <property type="nucleotide sequence ID" value="NZ_AUBJ02000001.1"/>
</dbReference>
<comment type="caution">
    <text evidence="1">The sequence shown here is derived from an EMBL/GenBank/DDBJ whole genome shotgun (WGS) entry which is preliminary data.</text>
</comment>